<dbReference type="InterPro" id="IPR027417">
    <property type="entry name" value="P-loop_NTPase"/>
</dbReference>
<keyword evidence="2" id="KW-1185">Reference proteome</keyword>
<dbReference type="OrthoDB" id="427518at2759"/>
<name>A0A9P9IBL2_9HYPO</name>
<reference evidence="1" key="1">
    <citation type="journal article" date="2021" name="Nat. Commun.">
        <title>Genetic determinants of endophytism in the Arabidopsis root mycobiome.</title>
        <authorList>
            <person name="Mesny F."/>
            <person name="Miyauchi S."/>
            <person name="Thiergart T."/>
            <person name="Pickel B."/>
            <person name="Atanasova L."/>
            <person name="Karlsson M."/>
            <person name="Huettel B."/>
            <person name="Barry K.W."/>
            <person name="Haridas S."/>
            <person name="Chen C."/>
            <person name="Bauer D."/>
            <person name="Andreopoulos W."/>
            <person name="Pangilinan J."/>
            <person name="LaButti K."/>
            <person name="Riley R."/>
            <person name="Lipzen A."/>
            <person name="Clum A."/>
            <person name="Drula E."/>
            <person name="Henrissat B."/>
            <person name="Kohler A."/>
            <person name="Grigoriev I.V."/>
            <person name="Martin F.M."/>
            <person name="Hacquard S."/>
        </authorList>
    </citation>
    <scope>NUCLEOTIDE SEQUENCE</scope>
    <source>
        <strain evidence="1">MPI-CAGE-AT-0021</strain>
    </source>
</reference>
<evidence type="ECO:0000313" key="1">
    <source>
        <dbReference type="EMBL" id="KAH7115443.1"/>
    </source>
</evidence>
<comment type="caution">
    <text evidence="1">The sequence shown here is derived from an EMBL/GenBank/DDBJ whole genome shotgun (WGS) entry which is preliminary data.</text>
</comment>
<dbReference type="EMBL" id="JAGMUU010000038">
    <property type="protein sequence ID" value="KAH7115443.1"/>
    <property type="molecule type" value="Genomic_DNA"/>
</dbReference>
<dbReference type="AlphaFoldDB" id="A0A9P9IBL2"/>
<evidence type="ECO:0000313" key="2">
    <source>
        <dbReference type="Proteomes" id="UP000717696"/>
    </source>
</evidence>
<organism evidence="1 2">
    <name type="scientific">Dactylonectria estremocensis</name>
    <dbReference type="NCBI Taxonomy" id="1079267"/>
    <lineage>
        <taxon>Eukaryota</taxon>
        <taxon>Fungi</taxon>
        <taxon>Dikarya</taxon>
        <taxon>Ascomycota</taxon>
        <taxon>Pezizomycotina</taxon>
        <taxon>Sordariomycetes</taxon>
        <taxon>Hypocreomycetidae</taxon>
        <taxon>Hypocreales</taxon>
        <taxon>Nectriaceae</taxon>
        <taxon>Dactylonectria</taxon>
    </lineage>
</organism>
<gene>
    <name evidence="1" type="ORF">B0J13DRAFT_403765</name>
</gene>
<accession>A0A9P9IBL2</accession>
<feature type="non-terminal residue" evidence="1">
    <location>
        <position position="1"/>
    </location>
</feature>
<protein>
    <submittedName>
        <fullName evidence="1">Uncharacterized protein</fullName>
    </submittedName>
</protein>
<proteinExistence type="predicted"/>
<feature type="non-terminal residue" evidence="1">
    <location>
        <position position="130"/>
    </location>
</feature>
<dbReference type="Gene3D" id="3.40.50.300">
    <property type="entry name" value="P-loop containing nucleotide triphosphate hydrolases"/>
    <property type="match status" value="1"/>
</dbReference>
<dbReference type="Proteomes" id="UP000717696">
    <property type="component" value="Unassembled WGS sequence"/>
</dbReference>
<sequence length="130" mass="14717">VFWLQETCPTVSVFWVHASNAERFRQAFASTAQEYQIPGYAGHKVDMPLLVKGWLEKQDHAEWLMAIDNADDTQLFSGQPVDTATSSIESKDERNLARYLPECAHGTILVTTRNKQVGVRLTKGRRPIEV</sequence>